<evidence type="ECO:0000313" key="2">
    <source>
        <dbReference type="EMBL" id="THU81174.1"/>
    </source>
</evidence>
<organism evidence="2 3">
    <name type="scientific">Dendrothele bispora (strain CBS 962.96)</name>
    <dbReference type="NCBI Taxonomy" id="1314807"/>
    <lineage>
        <taxon>Eukaryota</taxon>
        <taxon>Fungi</taxon>
        <taxon>Dikarya</taxon>
        <taxon>Basidiomycota</taxon>
        <taxon>Agaricomycotina</taxon>
        <taxon>Agaricomycetes</taxon>
        <taxon>Agaricomycetidae</taxon>
        <taxon>Agaricales</taxon>
        <taxon>Agaricales incertae sedis</taxon>
        <taxon>Dendrothele</taxon>
    </lineage>
</organism>
<sequence>MSQMTASFRMLFYGLIFLGVVPVLNTALQVPLSSPFSTGSAPLSAGLEGWDLDIGPNANATGHLVFETVNSLLQEWPNTRYRHGHNLIPGTVPPGTLLYHGRSNNKLPTTPEWLATDPEHSYMFCRTMPDGSGCWHLTVVTVRALKVLYFDGSSAAKMVDGSMDTQDVVAWGKVMPEKFPSEFERIRALCDWGKKFDIDGFVRMEMDFEIMLCDFTVGVEVESFLQLRSSSRRGPPKPPDAPPPGGPPGSPDDPPFSPYGPFHRLDFAPPPPFSDMLPEHPHGLPFLPGPPGTDTTFNEVLLSGSWHNRFPGEIRIKLDLTNLVSFYDTSLVPSLVEVRFGKARLDHRVLGASEEDLARVMERLESVYRGSEMRTTSGSESGGVDWTTLFHVIVDRYANRLEMVRYLLNFTEIESSAAMVMGATSTTDEDEDDVYLARAKTVQTQLNAMLRPYILYSAVPSDSSKSKTWASPVYKLCATSHSRYISSSISMTPSENLLLNAIQETNREICRVITNMWVRGIVDGGLDKELSPHPRTGGTKTNKDHNEDDDDKGGGEENPNIPLKSLLTIWKTEITNLMSWLDWGVWLKCNPACSFEEMCYLPTWPFFGRGGGRDEGWKDPQPSCMKRIDRD</sequence>
<feature type="region of interest" description="Disordered" evidence="1">
    <location>
        <begin position="228"/>
        <end position="261"/>
    </location>
</feature>
<dbReference type="EMBL" id="ML179832">
    <property type="protein sequence ID" value="THU81174.1"/>
    <property type="molecule type" value="Genomic_DNA"/>
</dbReference>
<accession>A0A4S8KYQ1</accession>
<dbReference type="PANTHER" id="PTHR35204:SF1">
    <property type="entry name" value="ENTEROTOXIN"/>
    <property type="match status" value="1"/>
</dbReference>
<name>A0A4S8KYQ1_DENBC</name>
<evidence type="ECO:0000313" key="3">
    <source>
        <dbReference type="Proteomes" id="UP000297245"/>
    </source>
</evidence>
<evidence type="ECO:0000256" key="1">
    <source>
        <dbReference type="SAM" id="MobiDB-lite"/>
    </source>
</evidence>
<gene>
    <name evidence="2" type="ORF">K435DRAFT_873605</name>
</gene>
<dbReference type="PANTHER" id="PTHR35204">
    <property type="entry name" value="YALI0A21131P"/>
    <property type="match status" value="1"/>
</dbReference>
<reference evidence="2 3" key="1">
    <citation type="journal article" date="2019" name="Nat. Ecol. Evol.">
        <title>Megaphylogeny resolves global patterns of mushroom evolution.</title>
        <authorList>
            <person name="Varga T."/>
            <person name="Krizsan K."/>
            <person name="Foldi C."/>
            <person name="Dima B."/>
            <person name="Sanchez-Garcia M."/>
            <person name="Sanchez-Ramirez S."/>
            <person name="Szollosi G.J."/>
            <person name="Szarkandi J.G."/>
            <person name="Papp V."/>
            <person name="Albert L."/>
            <person name="Andreopoulos W."/>
            <person name="Angelini C."/>
            <person name="Antonin V."/>
            <person name="Barry K.W."/>
            <person name="Bougher N.L."/>
            <person name="Buchanan P."/>
            <person name="Buyck B."/>
            <person name="Bense V."/>
            <person name="Catcheside P."/>
            <person name="Chovatia M."/>
            <person name="Cooper J."/>
            <person name="Damon W."/>
            <person name="Desjardin D."/>
            <person name="Finy P."/>
            <person name="Geml J."/>
            <person name="Haridas S."/>
            <person name="Hughes K."/>
            <person name="Justo A."/>
            <person name="Karasinski D."/>
            <person name="Kautmanova I."/>
            <person name="Kiss B."/>
            <person name="Kocsube S."/>
            <person name="Kotiranta H."/>
            <person name="LaButti K.M."/>
            <person name="Lechner B.E."/>
            <person name="Liimatainen K."/>
            <person name="Lipzen A."/>
            <person name="Lukacs Z."/>
            <person name="Mihaltcheva S."/>
            <person name="Morgado L.N."/>
            <person name="Niskanen T."/>
            <person name="Noordeloos M.E."/>
            <person name="Ohm R.A."/>
            <person name="Ortiz-Santana B."/>
            <person name="Ovrebo C."/>
            <person name="Racz N."/>
            <person name="Riley R."/>
            <person name="Savchenko A."/>
            <person name="Shiryaev A."/>
            <person name="Soop K."/>
            <person name="Spirin V."/>
            <person name="Szebenyi C."/>
            <person name="Tomsovsky M."/>
            <person name="Tulloss R.E."/>
            <person name="Uehling J."/>
            <person name="Grigoriev I.V."/>
            <person name="Vagvolgyi C."/>
            <person name="Papp T."/>
            <person name="Martin F.M."/>
            <person name="Miettinen O."/>
            <person name="Hibbett D.S."/>
            <person name="Nagy L.G."/>
        </authorList>
    </citation>
    <scope>NUCLEOTIDE SEQUENCE [LARGE SCALE GENOMIC DNA]</scope>
    <source>
        <strain evidence="2 3">CBS 962.96</strain>
    </source>
</reference>
<proteinExistence type="predicted"/>
<dbReference type="InterPro" id="IPR038921">
    <property type="entry name" value="YOR389W-like"/>
</dbReference>
<dbReference type="OrthoDB" id="10261782at2759"/>
<protein>
    <submittedName>
        <fullName evidence="2">Uncharacterized protein</fullName>
    </submittedName>
</protein>
<dbReference type="AlphaFoldDB" id="A0A4S8KYQ1"/>
<keyword evidence="3" id="KW-1185">Reference proteome</keyword>
<dbReference type="Proteomes" id="UP000297245">
    <property type="component" value="Unassembled WGS sequence"/>
</dbReference>
<feature type="compositionally biased region" description="Pro residues" evidence="1">
    <location>
        <begin position="236"/>
        <end position="258"/>
    </location>
</feature>
<feature type="region of interest" description="Disordered" evidence="1">
    <location>
        <begin position="528"/>
        <end position="559"/>
    </location>
</feature>
<feature type="region of interest" description="Disordered" evidence="1">
    <location>
        <begin position="611"/>
        <end position="631"/>
    </location>
</feature>